<name>A0A433QT94_9FUNG</name>
<reference evidence="1 2" key="1">
    <citation type="journal article" date="2018" name="New Phytol.">
        <title>Phylogenomics of Endogonaceae and evolution of mycorrhizas within Mucoromycota.</title>
        <authorList>
            <person name="Chang Y."/>
            <person name="Desiro A."/>
            <person name="Na H."/>
            <person name="Sandor L."/>
            <person name="Lipzen A."/>
            <person name="Clum A."/>
            <person name="Barry K."/>
            <person name="Grigoriev I.V."/>
            <person name="Martin F.M."/>
            <person name="Stajich J.E."/>
            <person name="Smith M.E."/>
            <person name="Bonito G."/>
            <person name="Spatafora J.W."/>
        </authorList>
    </citation>
    <scope>NUCLEOTIDE SEQUENCE [LARGE SCALE GENOMIC DNA]</scope>
    <source>
        <strain evidence="1 2">AD002</strain>
    </source>
</reference>
<evidence type="ECO:0000313" key="2">
    <source>
        <dbReference type="Proteomes" id="UP000274822"/>
    </source>
</evidence>
<comment type="caution">
    <text evidence="1">The sequence shown here is derived from an EMBL/GenBank/DDBJ whole genome shotgun (WGS) entry which is preliminary data.</text>
</comment>
<dbReference type="EMBL" id="RBNJ01001582">
    <property type="protein sequence ID" value="RUS33014.1"/>
    <property type="molecule type" value="Genomic_DNA"/>
</dbReference>
<evidence type="ECO:0000313" key="1">
    <source>
        <dbReference type="EMBL" id="RUS33014.1"/>
    </source>
</evidence>
<accession>A0A433QT94</accession>
<keyword evidence="2" id="KW-1185">Reference proteome</keyword>
<organism evidence="1 2">
    <name type="scientific">Jimgerdemannia flammicorona</name>
    <dbReference type="NCBI Taxonomy" id="994334"/>
    <lineage>
        <taxon>Eukaryota</taxon>
        <taxon>Fungi</taxon>
        <taxon>Fungi incertae sedis</taxon>
        <taxon>Mucoromycota</taxon>
        <taxon>Mucoromycotina</taxon>
        <taxon>Endogonomycetes</taxon>
        <taxon>Endogonales</taxon>
        <taxon>Endogonaceae</taxon>
        <taxon>Jimgerdemannia</taxon>
    </lineage>
</organism>
<proteinExistence type="predicted"/>
<protein>
    <submittedName>
        <fullName evidence="1">Uncharacterized protein</fullName>
    </submittedName>
</protein>
<dbReference type="Proteomes" id="UP000274822">
    <property type="component" value="Unassembled WGS sequence"/>
</dbReference>
<gene>
    <name evidence="1" type="ORF">BC938DRAFT_473493</name>
</gene>
<sequence>MDTVTASAALLLICMILLGFTCVHPIVAMSIFNVALTFGPLLNPAGKPDRLCRHGSGPVKAASNIGTTILDITVGVIQDRTPRGTYIRPGDDLPGGHFRGGRADRRGYLGCQSVGVWRDS</sequence>
<dbReference type="AlphaFoldDB" id="A0A433QT94"/>